<evidence type="ECO:0000256" key="1">
    <source>
        <dbReference type="ARBA" id="ARBA00004162"/>
    </source>
</evidence>
<dbReference type="HAMAP" id="MF_00236">
    <property type="entry name" value="TatA_E"/>
    <property type="match status" value="1"/>
</dbReference>
<keyword evidence="3 9" id="KW-1003">Cell membrane</keyword>
<dbReference type="GO" id="GO:0043953">
    <property type="term" value="P:protein transport by the Tat complex"/>
    <property type="evidence" value="ECO:0007669"/>
    <property type="project" value="UniProtKB-UniRule"/>
</dbReference>
<accession>A0A0J6WZR8</accession>
<dbReference type="RefSeq" id="WP_048513369.1">
    <property type="nucleotide sequence ID" value="NZ_FUXD01000002.1"/>
</dbReference>
<dbReference type="PANTHER" id="PTHR42982">
    <property type="entry name" value="SEC-INDEPENDENT PROTEIN TRANSLOCASE PROTEIN TATA"/>
    <property type="match status" value="1"/>
</dbReference>
<keyword evidence="12" id="KW-1185">Reference proteome</keyword>
<feature type="region of interest" description="Disordered" evidence="10">
    <location>
        <begin position="49"/>
        <end position="72"/>
    </location>
</feature>
<evidence type="ECO:0000256" key="2">
    <source>
        <dbReference type="ARBA" id="ARBA00022448"/>
    </source>
</evidence>
<dbReference type="OrthoDB" id="9800908at2"/>
<evidence type="ECO:0000256" key="9">
    <source>
        <dbReference type="HAMAP-Rule" id="MF_00236"/>
    </source>
</evidence>
<evidence type="ECO:0000256" key="10">
    <source>
        <dbReference type="SAM" id="MobiDB-lite"/>
    </source>
</evidence>
<keyword evidence="4 9" id="KW-0812">Transmembrane</keyword>
<evidence type="ECO:0000256" key="7">
    <source>
        <dbReference type="ARBA" id="ARBA00023010"/>
    </source>
</evidence>
<evidence type="ECO:0000313" key="12">
    <source>
        <dbReference type="Proteomes" id="UP000036503"/>
    </source>
</evidence>
<dbReference type="InParanoid" id="A0A0J6WZR8"/>
<sequence length="72" mass="7952">MHLGAQEIIIILLLVLLLFGGKKVSGLGRALGTSLREFKEEINKTDNAEKADVVKSETKEATDQKTEIKENK</sequence>
<keyword evidence="2 9" id="KW-0813">Transport</keyword>
<keyword evidence="7 9" id="KW-0811">Translocation</keyword>
<evidence type="ECO:0000313" key="11">
    <source>
        <dbReference type="EMBL" id="KMO87387.1"/>
    </source>
</evidence>
<dbReference type="GO" id="GO:0033281">
    <property type="term" value="C:TAT protein transport complex"/>
    <property type="evidence" value="ECO:0007669"/>
    <property type="project" value="UniProtKB-UniRule"/>
</dbReference>
<dbReference type="AlphaFoldDB" id="A0A0J6WZR8"/>
<comment type="subunit">
    <text evidence="9">Forms a complex with TatC.</text>
</comment>
<dbReference type="PATRIC" id="fig|1122219.3.peg.2496"/>
<dbReference type="Gene3D" id="1.20.5.3310">
    <property type="match status" value="1"/>
</dbReference>
<evidence type="ECO:0000256" key="6">
    <source>
        <dbReference type="ARBA" id="ARBA00022989"/>
    </source>
</evidence>
<dbReference type="STRING" id="39029.BSR42_00450"/>
<protein>
    <recommendedName>
        <fullName evidence="9">Sec-independent protein translocase protein TatA</fullName>
    </recommendedName>
</protein>
<dbReference type="GO" id="GO:0008320">
    <property type="term" value="F:protein transmembrane transporter activity"/>
    <property type="evidence" value="ECO:0007669"/>
    <property type="project" value="UniProtKB-UniRule"/>
</dbReference>
<comment type="caution">
    <text evidence="11">The sequence shown here is derived from an EMBL/GenBank/DDBJ whole genome shotgun (WGS) entry which is preliminary data.</text>
</comment>
<evidence type="ECO:0000256" key="8">
    <source>
        <dbReference type="ARBA" id="ARBA00023136"/>
    </source>
</evidence>
<evidence type="ECO:0000256" key="4">
    <source>
        <dbReference type="ARBA" id="ARBA00022692"/>
    </source>
</evidence>
<name>A0A0J6WZR8_9FIRM</name>
<gene>
    <name evidence="9" type="primary">tatA</name>
    <name evidence="11" type="ORF">AB840_03090</name>
</gene>
<dbReference type="Proteomes" id="UP000036503">
    <property type="component" value="Unassembled WGS sequence"/>
</dbReference>
<keyword evidence="8 9" id="KW-0472">Membrane</keyword>
<evidence type="ECO:0000256" key="3">
    <source>
        <dbReference type="ARBA" id="ARBA00022475"/>
    </source>
</evidence>
<dbReference type="EMBL" id="LEKT01000006">
    <property type="protein sequence ID" value="KMO87387.1"/>
    <property type="molecule type" value="Genomic_DNA"/>
</dbReference>
<comment type="function">
    <text evidence="9">Part of the twin-arginine translocation (Tat) system that transports large folded proteins containing a characteristic twin-arginine motif in their signal peptide across membranes. TatA could form the protein-conducting channel of the Tat system.</text>
</comment>
<dbReference type="Pfam" id="PF02416">
    <property type="entry name" value="TatA_B_E"/>
    <property type="match status" value="1"/>
</dbReference>
<dbReference type="InterPro" id="IPR006312">
    <property type="entry name" value="TatA/E"/>
</dbReference>
<organism evidence="11 12">
    <name type="scientific">Megasphaera cerevisiae DSM 20462</name>
    <dbReference type="NCBI Taxonomy" id="1122219"/>
    <lineage>
        <taxon>Bacteria</taxon>
        <taxon>Bacillati</taxon>
        <taxon>Bacillota</taxon>
        <taxon>Negativicutes</taxon>
        <taxon>Veillonellales</taxon>
        <taxon>Veillonellaceae</taxon>
        <taxon>Megasphaera</taxon>
    </lineage>
</organism>
<evidence type="ECO:0000256" key="5">
    <source>
        <dbReference type="ARBA" id="ARBA00022927"/>
    </source>
</evidence>
<keyword evidence="5 9" id="KW-0653">Protein transport</keyword>
<dbReference type="PANTHER" id="PTHR42982:SF1">
    <property type="entry name" value="SEC-INDEPENDENT PROTEIN TRANSLOCASE PROTEIN TATA"/>
    <property type="match status" value="1"/>
</dbReference>
<reference evidence="11 12" key="1">
    <citation type="submission" date="2015-06" db="EMBL/GenBank/DDBJ databases">
        <title>Draft genome sequence of beer spoilage bacterium Megasphaera cerevisiae type strain 20462.</title>
        <authorList>
            <person name="Kutumbaka K."/>
            <person name="Pasmowitz J."/>
            <person name="Mategko J."/>
            <person name="Reyes D."/>
            <person name="Friedrich A."/>
            <person name="Han S."/>
            <person name="Martens-Habbena W."/>
            <person name="Neal-McKinney J."/>
            <person name="Janagama H.K."/>
            <person name="Nadala C."/>
            <person name="Samadpour M."/>
        </authorList>
    </citation>
    <scope>NUCLEOTIDE SEQUENCE [LARGE SCALE GENOMIC DNA]</scope>
    <source>
        <strain evidence="11 12">DSM 20462</strain>
    </source>
</reference>
<proteinExistence type="inferred from homology"/>
<dbReference type="InterPro" id="IPR003369">
    <property type="entry name" value="TatA/B/E"/>
</dbReference>
<comment type="similarity">
    <text evidence="9">Belongs to the TatA/E family.</text>
</comment>
<comment type="subcellular location">
    <subcellularLocation>
        <location evidence="1 9">Cell membrane</location>
        <topology evidence="1 9">Single-pass membrane protein</topology>
    </subcellularLocation>
</comment>
<keyword evidence="6 9" id="KW-1133">Transmembrane helix</keyword>